<keyword evidence="8 20" id="KW-0479">Metal-binding</keyword>
<reference evidence="23 24" key="1">
    <citation type="submission" date="2019-12" db="EMBL/GenBank/DDBJ databases">
        <authorList>
            <person name="Wolfe R."/>
            <person name="Danczak R."/>
            <person name="Wilkins M."/>
        </authorList>
    </citation>
    <scope>NUCLEOTIDE SEQUENCE [LARGE SCALE GENOMIC DNA]</scope>
    <source>
        <strain evidence="23">X2_MaxBin.013</strain>
    </source>
</reference>
<dbReference type="GO" id="GO:0005886">
    <property type="term" value="C:plasma membrane"/>
    <property type="evidence" value="ECO:0007669"/>
    <property type="project" value="UniProtKB-SubCell"/>
</dbReference>
<dbReference type="SFLD" id="SFLDF00027">
    <property type="entry name" value="p-type_atpase"/>
    <property type="match status" value="1"/>
</dbReference>
<keyword evidence="16" id="KW-0406">Ion transport</keyword>
<dbReference type="SFLD" id="SFLDS00003">
    <property type="entry name" value="Haloacid_Dehalogenase"/>
    <property type="match status" value="1"/>
</dbReference>
<evidence type="ECO:0000256" key="21">
    <source>
        <dbReference type="SAM" id="SignalP"/>
    </source>
</evidence>
<evidence type="ECO:0000256" key="20">
    <source>
        <dbReference type="RuleBase" id="RU362081"/>
    </source>
</evidence>
<dbReference type="EMBL" id="WPAF01000008">
    <property type="protein sequence ID" value="KAF0134462.1"/>
    <property type="molecule type" value="Genomic_DNA"/>
</dbReference>
<evidence type="ECO:0000259" key="22">
    <source>
        <dbReference type="PROSITE" id="PS50846"/>
    </source>
</evidence>
<dbReference type="PROSITE" id="PS01047">
    <property type="entry name" value="HMA_1"/>
    <property type="match status" value="1"/>
</dbReference>
<dbReference type="CDD" id="cd02094">
    <property type="entry name" value="P-type_ATPase_Cu-like"/>
    <property type="match status" value="1"/>
</dbReference>
<dbReference type="GO" id="GO:0140581">
    <property type="term" value="F:P-type monovalent copper transporter activity"/>
    <property type="evidence" value="ECO:0007669"/>
    <property type="project" value="UniProtKB-EC"/>
</dbReference>
<dbReference type="InterPro" id="IPR017969">
    <property type="entry name" value="Heavy-metal-associated_CS"/>
</dbReference>
<dbReference type="SUPFAM" id="SSF56784">
    <property type="entry name" value="HAD-like"/>
    <property type="match status" value="1"/>
</dbReference>
<dbReference type="PRINTS" id="PR00119">
    <property type="entry name" value="CATATPASE"/>
</dbReference>
<dbReference type="PANTHER" id="PTHR43520:SF8">
    <property type="entry name" value="P-TYPE CU(+) TRANSPORTER"/>
    <property type="match status" value="1"/>
</dbReference>
<dbReference type="Proteomes" id="UP000488506">
    <property type="component" value="Unassembled WGS sequence"/>
</dbReference>
<dbReference type="GO" id="GO:0005524">
    <property type="term" value="F:ATP binding"/>
    <property type="evidence" value="ECO:0007669"/>
    <property type="project" value="UniProtKB-UniRule"/>
</dbReference>
<evidence type="ECO:0000256" key="10">
    <source>
        <dbReference type="ARBA" id="ARBA00022796"/>
    </source>
</evidence>
<dbReference type="InterPro" id="IPR001757">
    <property type="entry name" value="P_typ_ATPase"/>
</dbReference>
<dbReference type="Gene3D" id="2.70.150.10">
    <property type="entry name" value="Calcium-transporting ATPase, cytoplasmic transduction domain A"/>
    <property type="match status" value="1"/>
</dbReference>
<feature type="transmembrane region" description="Helical" evidence="20">
    <location>
        <begin position="124"/>
        <end position="146"/>
    </location>
</feature>
<dbReference type="Gene3D" id="3.30.70.100">
    <property type="match status" value="1"/>
</dbReference>
<keyword evidence="5 20" id="KW-1003">Cell membrane</keyword>
<keyword evidence="4" id="KW-0813">Transport</keyword>
<dbReference type="PROSITE" id="PS50846">
    <property type="entry name" value="HMA_2"/>
    <property type="match status" value="1"/>
</dbReference>
<dbReference type="NCBIfam" id="TIGR01494">
    <property type="entry name" value="ATPase_P-type"/>
    <property type="match status" value="1"/>
</dbReference>
<evidence type="ECO:0000256" key="2">
    <source>
        <dbReference type="ARBA" id="ARBA00006024"/>
    </source>
</evidence>
<dbReference type="InterPro" id="IPR027256">
    <property type="entry name" value="P-typ_ATPase_IB"/>
</dbReference>
<evidence type="ECO:0000256" key="6">
    <source>
        <dbReference type="ARBA" id="ARBA00022553"/>
    </source>
</evidence>
<keyword evidence="12" id="KW-0460">Magnesium</keyword>
<feature type="domain" description="HMA" evidence="22">
    <location>
        <begin position="5"/>
        <end position="71"/>
    </location>
</feature>
<evidence type="ECO:0000256" key="12">
    <source>
        <dbReference type="ARBA" id="ARBA00022842"/>
    </source>
</evidence>
<dbReference type="GO" id="GO:0005507">
    <property type="term" value="F:copper ion binding"/>
    <property type="evidence" value="ECO:0007669"/>
    <property type="project" value="TreeGrafter"/>
</dbReference>
<evidence type="ECO:0000256" key="17">
    <source>
        <dbReference type="ARBA" id="ARBA00023136"/>
    </source>
</evidence>
<dbReference type="SUPFAM" id="SSF81653">
    <property type="entry name" value="Calcium ATPase, transduction domain A"/>
    <property type="match status" value="1"/>
</dbReference>
<dbReference type="GO" id="GO:0016887">
    <property type="term" value="F:ATP hydrolysis activity"/>
    <property type="evidence" value="ECO:0007669"/>
    <property type="project" value="InterPro"/>
</dbReference>
<dbReference type="InterPro" id="IPR023214">
    <property type="entry name" value="HAD_sf"/>
</dbReference>
<keyword evidence="11 20" id="KW-0067">ATP-binding</keyword>
<evidence type="ECO:0000313" key="24">
    <source>
        <dbReference type="Proteomes" id="UP000488506"/>
    </source>
</evidence>
<feature type="transmembrane region" description="Helical" evidence="20">
    <location>
        <begin position="342"/>
        <end position="363"/>
    </location>
</feature>
<dbReference type="GO" id="GO:0055070">
    <property type="term" value="P:copper ion homeostasis"/>
    <property type="evidence" value="ECO:0007669"/>
    <property type="project" value="TreeGrafter"/>
</dbReference>
<dbReference type="FunFam" id="2.70.150.10:FF:000020">
    <property type="entry name" value="Copper-exporting P-type ATPase A"/>
    <property type="match status" value="1"/>
</dbReference>
<dbReference type="AlphaFoldDB" id="A0A833L433"/>
<evidence type="ECO:0000256" key="19">
    <source>
        <dbReference type="ARBA" id="ARBA00049289"/>
    </source>
</evidence>
<dbReference type="PRINTS" id="PR00943">
    <property type="entry name" value="CUATPASE"/>
</dbReference>
<sequence length="732" mass="78581">MNKTKKIVISISGMTCASCVLAIETALRSFKGVISANVNFASEKAVVEYDTAITDIQAIEKIIKATGYTPIEDDTEKKAREKEIGNLSKRFIGSLVLSVPLLYYMFHLLFAWPMPEFAMRNAATIEFILTTPILFFGSIFFTRGIISLIKTKTANMDTLVSLGVGAAYLYSFYVTCAIWLGNSSFGMSDLYYEVAGFLITFILLGKYFEAIAKGRTSEAIKKLIGLQAKTALVMRDGKEVEIRIEEVKIGDIVVVKPGGKIPVDGTVIDGYSSVEESMVTGESLPVEKKAGDKAIGATINKTGSFTFKAEKIGSDTFLAQVIKFVEEAQGSKAPIEELADKISAYFVPAVVLIGIATFIIWLLAGQGFAFALTAFITVLIIACPCALGLATPTAVMVATGIGAEHGILIKSAAALQKAGEIKVIVFDKTGTLTKGKPEVTDLIGGNEVLFYAAVAEKKSEHPLAEAILKKAKGINVPDPQSFNSISGKGIEATLNNETILLGNRKLMAEKNIAFSDFENKIQELESQGKTTMIVAKNNSVIGLVAVADTLKQYSKEAIKELRQRGIEVVMITGDNKRTGEAIAKQVGIDKIMAEVLPQDKAEKIKILQAGGKRVAIVGDGINDAPALAQADIGIAIGSGTDVAIEAGDIVLVKEDLRDVVAAIDLSNYAMKKIKQNLFWAFFYNALGVPIAAGILYPFTGFLLNPIIAGAAMAFSSVSVVTNSLMMRRFRAR</sequence>
<feature type="transmembrane region" description="Helical" evidence="20">
    <location>
        <begin position="369"/>
        <end position="390"/>
    </location>
</feature>
<dbReference type="SFLD" id="SFLDG00002">
    <property type="entry name" value="C1.7:_P-type_atpase_like"/>
    <property type="match status" value="1"/>
</dbReference>
<comment type="catalytic activity">
    <reaction evidence="19">
        <text>Cu(+)(in) + ATP + H2O = Cu(+)(out) + ADP + phosphate + H(+)</text>
        <dbReference type="Rhea" id="RHEA:25792"/>
        <dbReference type="ChEBI" id="CHEBI:15377"/>
        <dbReference type="ChEBI" id="CHEBI:15378"/>
        <dbReference type="ChEBI" id="CHEBI:30616"/>
        <dbReference type="ChEBI" id="CHEBI:43474"/>
        <dbReference type="ChEBI" id="CHEBI:49552"/>
        <dbReference type="ChEBI" id="CHEBI:456216"/>
        <dbReference type="EC" id="7.2.2.8"/>
    </reaction>
</comment>
<keyword evidence="7 20" id="KW-0812">Transmembrane</keyword>
<keyword evidence="9 20" id="KW-0547">Nucleotide-binding</keyword>
<dbReference type="PANTHER" id="PTHR43520">
    <property type="entry name" value="ATP7, ISOFORM B"/>
    <property type="match status" value="1"/>
</dbReference>
<dbReference type="InterPro" id="IPR059000">
    <property type="entry name" value="ATPase_P-type_domA"/>
</dbReference>
<proteinExistence type="inferred from homology"/>
<feature type="chain" id="PRO_5032765906" description="P-type Cu(+) transporter" evidence="21">
    <location>
        <begin position="23"/>
        <end position="732"/>
    </location>
</feature>
<keyword evidence="15" id="KW-0186">Copper</keyword>
<evidence type="ECO:0000256" key="13">
    <source>
        <dbReference type="ARBA" id="ARBA00022967"/>
    </source>
</evidence>
<evidence type="ECO:0000256" key="5">
    <source>
        <dbReference type="ARBA" id="ARBA00022475"/>
    </source>
</evidence>
<comment type="similarity">
    <text evidence="2 20">Belongs to the cation transport ATPase (P-type) (TC 3.A.3) family. Type IB subfamily.</text>
</comment>
<evidence type="ECO:0000256" key="1">
    <source>
        <dbReference type="ARBA" id="ARBA00004651"/>
    </source>
</evidence>
<dbReference type="InterPro" id="IPR023299">
    <property type="entry name" value="ATPase_P-typ_cyto_dom_N"/>
</dbReference>
<comment type="caution">
    <text evidence="23">The sequence shown here is derived from an EMBL/GenBank/DDBJ whole genome shotgun (WGS) entry which is preliminary data.</text>
</comment>
<evidence type="ECO:0000256" key="18">
    <source>
        <dbReference type="ARBA" id="ARBA00033239"/>
    </source>
</evidence>
<feature type="transmembrane region" description="Helical" evidence="20">
    <location>
        <begin position="702"/>
        <end position="725"/>
    </location>
</feature>
<gene>
    <name evidence="23" type="ORF">FD145_687</name>
</gene>
<dbReference type="Gene3D" id="3.40.1110.10">
    <property type="entry name" value="Calcium-transporting ATPase, cytoplasmic domain N"/>
    <property type="match status" value="1"/>
</dbReference>
<evidence type="ECO:0000256" key="11">
    <source>
        <dbReference type="ARBA" id="ARBA00022840"/>
    </source>
</evidence>
<dbReference type="InterPro" id="IPR008250">
    <property type="entry name" value="ATPase_P-typ_transduc_dom_A_sf"/>
</dbReference>
<dbReference type="GO" id="GO:0043682">
    <property type="term" value="F:P-type divalent copper transporter activity"/>
    <property type="evidence" value="ECO:0007669"/>
    <property type="project" value="TreeGrafter"/>
</dbReference>
<dbReference type="Gene3D" id="3.40.50.1000">
    <property type="entry name" value="HAD superfamily/HAD-like"/>
    <property type="match status" value="1"/>
</dbReference>
<evidence type="ECO:0000256" key="7">
    <source>
        <dbReference type="ARBA" id="ARBA00022692"/>
    </source>
</evidence>
<feature type="transmembrane region" description="Helical" evidence="20">
    <location>
        <begin position="677"/>
        <end position="696"/>
    </location>
</feature>
<protein>
    <recommendedName>
        <fullName evidence="3">P-type Cu(+) transporter</fullName>
        <ecNumber evidence="3">7.2.2.8</ecNumber>
    </recommendedName>
    <alternativeName>
        <fullName evidence="18">Cu(+)-exporting ATPase</fullName>
    </alternativeName>
</protein>
<evidence type="ECO:0000256" key="8">
    <source>
        <dbReference type="ARBA" id="ARBA00022723"/>
    </source>
</evidence>
<dbReference type="InterPro" id="IPR006121">
    <property type="entry name" value="HMA_dom"/>
</dbReference>
<evidence type="ECO:0000256" key="15">
    <source>
        <dbReference type="ARBA" id="ARBA00023008"/>
    </source>
</evidence>
<dbReference type="NCBIfam" id="TIGR01511">
    <property type="entry name" value="ATPase-IB1_Cu"/>
    <property type="match status" value="1"/>
</dbReference>
<feature type="signal peptide" evidence="21">
    <location>
        <begin position="1"/>
        <end position="22"/>
    </location>
</feature>
<evidence type="ECO:0000256" key="9">
    <source>
        <dbReference type="ARBA" id="ARBA00022741"/>
    </source>
</evidence>
<keyword evidence="17 20" id="KW-0472">Membrane</keyword>
<dbReference type="InterPro" id="IPR036163">
    <property type="entry name" value="HMA_dom_sf"/>
</dbReference>
<feature type="transmembrane region" description="Helical" evidence="20">
    <location>
        <begin position="158"/>
        <end position="180"/>
    </location>
</feature>
<keyword evidence="21" id="KW-0732">Signal</keyword>
<dbReference type="InterPro" id="IPR044492">
    <property type="entry name" value="P_typ_ATPase_HD_dom"/>
</dbReference>
<keyword evidence="14 20" id="KW-1133">Transmembrane helix</keyword>
<evidence type="ECO:0000256" key="4">
    <source>
        <dbReference type="ARBA" id="ARBA00022448"/>
    </source>
</evidence>
<dbReference type="PROSITE" id="PS00154">
    <property type="entry name" value="ATPASE_E1_E2"/>
    <property type="match status" value="1"/>
</dbReference>
<accession>A0A833L433</accession>
<name>A0A833L433_UNCSA</name>
<evidence type="ECO:0000256" key="16">
    <source>
        <dbReference type="ARBA" id="ARBA00023065"/>
    </source>
</evidence>
<feature type="transmembrane region" description="Helical" evidence="20">
    <location>
        <begin position="91"/>
        <end position="112"/>
    </location>
</feature>
<keyword evidence="6" id="KW-0597">Phosphoprotein</keyword>
<evidence type="ECO:0000313" key="23">
    <source>
        <dbReference type="EMBL" id="KAF0134462.1"/>
    </source>
</evidence>
<dbReference type="InterPro" id="IPR023298">
    <property type="entry name" value="ATPase_P-typ_TM_dom_sf"/>
</dbReference>
<dbReference type="InterPro" id="IPR018303">
    <property type="entry name" value="ATPase_P-typ_P_site"/>
</dbReference>
<organism evidence="23 24">
    <name type="scientific">Candidatus Saganbacteria bacterium</name>
    <dbReference type="NCBI Taxonomy" id="2575572"/>
    <lineage>
        <taxon>Bacteria</taxon>
        <taxon>Bacillati</taxon>
        <taxon>Saganbacteria</taxon>
    </lineage>
</organism>
<dbReference type="Pfam" id="PF00122">
    <property type="entry name" value="E1-E2_ATPase"/>
    <property type="match status" value="1"/>
</dbReference>
<dbReference type="InterPro" id="IPR036412">
    <property type="entry name" value="HAD-like_sf"/>
</dbReference>
<dbReference type="CDD" id="cd00371">
    <property type="entry name" value="HMA"/>
    <property type="match status" value="1"/>
</dbReference>
<evidence type="ECO:0000256" key="14">
    <source>
        <dbReference type="ARBA" id="ARBA00022989"/>
    </source>
</evidence>
<feature type="transmembrane region" description="Helical" evidence="20">
    <location>
        <begin position="192"/>
        <end position="212"/>
    </location>
</feature>
<dbReference type="SUPFAM" id="SSF81665">
    <property type="entry name" value="Calcium ATPase, transmembrane domain M"/>
    <property type="match status" value="1"/>
</dbReference>
<dbReference type="NCBIfam" id="TIGR01525">
    <property type="entry name" value="ATPase-IB_hvy"/>
    <property type="match status" value="1"/>
</dbReference>
<dbReference type="FunFam" id="3.40.50.1000:FF:000144">
    <property type="entry name" value="copper-transporting ATPase 1 isoform X2"/>
    <property type="match status" value="1"/>
</dbReference>
<comment type="subcellular location">
    <subcellularLocation>
        <location evidence="1">Cell membrane</location>
        <topology evidence="1">Multi-pass membrane protein</topology>
    </subcellularLocation>
</comment>
<dbReference type="Pfam" id="PF00702">
    <property type="entry name" value="Hydrolase"/>
    <property type="match status" value="1"/>
</dbReference>
<keyword evidence="10" id="KW-0187">Copper transport</keyword>
<evidence type="ECO:0000256" key="3">
    <source>
        <dbReference type="ARBA" id="ARBA00012517"/>
    </source>
</evidence>
<dbReference type="Pfam" id="PF00403">
    <property type="entry name" value="HMA"/>
    <property type="match status" value="1"/>
</dbReference>
<keyword evidence="13" id="KW-1278">Translocase</keyword>
<dbReference type="SUPFAM" id="SSF55008">
    <property type="entry name" value="HMA, heavy metal-associated domain"/>
    <property type="match status" value="1"/>
</dbReference>
<dbReference type="EC" id="7.2.2.8" evidence="3"/>
<dbReference type="FunFam" id="3.30.70.100:FF:000005">
    <property type="entry name" value="Copper-exporting P-type ATPase A"/>
    <property type="match status" value="1"/>
</dbReference>